<evidence type="ECO:0000313" key="9">
    <source>
        <dbReference type="Proteomes" id="UP001562354"/>
    </source>
</evidence>
<evidence type="ECO:0000256" key="6">
    <source>
        <dbReference type="SAM" id="MobiDB-lite"/>
    </source>
</evidence>
<dbReference type="Gene3D" id="2.40.50.1060">
    <property type="match status" value="1"/>
</dbReference>
<dbReference type="InterPro" id="IPR041178">
    <property type="entry name" value="RPA43_OB"/>
</dbReference>
<proteinExistence type="predicted"/>
<comment type="subcellular location">
    <subcellularLocation>
        <location evidence="1 5">Nucleus</location>
    </subcellularLocation>
</comment>
<evidence type="ECO:0000256" key="4">
    <source>
        <dbReference type="ARBA" id="ARBA00023242"/>
    </source>
</evidence>
<dbReference type="Gene3D" id="3.30.1490.120">
    <property type="entry name" value="RNA polymerase Rpb7-like, N-terminal domain"/>
    <property type="match status" value="1"/>
</dbReference>
<dbReference type="InterPro" id="IPR036898">
    <property type="entry name" value="RNA_pol_Rpb7-like_N_sf"/>
</dbReference>
<name>A0ABR3P915_9PEZI</name>
<sequence>MATTLETTPKAATKSSKSKDSSSSKKSSKKRSREEQQLLKKEDVVVEAQEQEEAQQAIPSSPSKRQRLDNDNDVDMDVDPTPSAPVESGAYMPTDEDIEKKSPFLQQTTSLYLALSPVAHRFPLQGLCAEHLSPLLLTYYPPLNGVLLSYSNPRLTCTPHDPAIFSSSAAAAPAKKSSSKKATPSADEPATLPMAKSIAEYAPSYIWLTADFVLLRPTKGSCIEGHISLQNESYLGLVCYNFFNAGIPRARLPRDWTWVSLSSSSAAAASKKDNTISGASADWMRGKSKHSAEDEQDGHFVDAEGNEIKGSLRFRVKDFESAPSTERERGFLSIEGTLLDDVEDAKVDAEEKVKARGKGKGRSGGRR</sequence>
<evidence type="ECO:0000259" key="7">
    <source>
        <dbReference type="Pfam" id="PF17875"/>
    </source>
</evidence>
<dbReference type="PANTHER" id="PTHR12709">
    <property type="entry name" value="DNA-DIRECTED RNA POLYMERASE II, III"/>
    <property type="match status" value="1"/>
</dbReference>
<evidence type="ECO:0000256" key="5">
    <source>
        <dbReference type="RuleBase" id="RU369086"/>
    </source>
</evidence>
<evidence type="ECO:0000256" key="2">
    <source>
        <dbReference type="ARBA" id="ARBA00022478"/>
    </source>
</evidence>
<dbReference type="GeneID" id="95976727"/>
<gene>
    <name evidence="8" type="ORF">AAFC00_003025</name>
</gene>
<keyword evidence="4 5" id="KW-0539">Nucleus</keyword>
<organism evidence="8 9">
    <name type="scientific">Neodothiora populina</name>
    <dbReference type="NCBI Taxonomy" id="2781224"/>
    <lineage>
        <taxon>Eukaryota</taxon>
        <taxon>Fungi</taxon>
        <taxon>Dikarya</taxon>
        <taxon>Ascomycota</taxon>
        <taxon>Pezizomycotina</taxon>
        <taxon>Dothideomycetes</taxon>
        <taxon>Dothideomycetidae</taxon>
        <taxon>Dothideales</taxon>
        <taxon>Dothioraceae</taxon>
        <taxon>Neodothiora</taxon>
    </lineage>
</organism>
<keyword evidence="3 5" id="KW-0804">Transcription</keyword>
<evidence type="ECO:0000256" key="1">
    <source>
        <dbReference type="ARBA" id="ARBA00004123"/>
    </source>
</evidence>
<reference evidence="8 9" key="1">
    <citation type="submission" date="2024-07" db="EMBL/GenBank/DDBJ databases">
        <title>Draft sequence of the Neodothiora populina.</title>
        <authorList>
            <person name="Drown D.D."/>
            <person name="Schuette U.S."/>
            <person name="Buechlein A.B."/>
            <person name="Rusch D.R."/>
            <person name="Winton L.W."/>
            <person name="Adams G.A."/>
        </authorList>
    </citation>
    <scope>NUCLEOTIDE SEQUENCE [LARGE SCALE GENOMIC DNA]</scope>
    <source>
        <strain evidence="8 9">CPC 39397</strain>
    </source>
</reference>
<keyword evidence="2 5" id="KW-0240">DNA-directed RNA polymerase</keyword>
<comment type="caution">
    <text evidence="8">The sequence shown here is derived from an EMBL/GenBank/DDBJ whole genome shotgun (WGS) entry which is preliminary data.</text>
</comment>
<dbReference type="Proteomes" id="UP001562354">
    <property type="component" value="Unassembled WGS sequence"/>
</dbReference>
<feature type="domain" description="RPA43 OB" evidence="7">
    <location>
        <begin position="217"/>
        <end position="339"/>
    </location>
</feature>
<evidence type="ECO:0000313" key="8">
    <source>
        <dbReference type="EMBL" id="KAL1302658.1"/>
    </source>
</evidence>
<dbReference type="RefSeq" id="XP_069198934.1">
    <property type="nucleotide sequence ID" value="XM_069342434.1"/>
</dbReference>
<dbReference type="InterPro" id="IPR045113">
    <property type="entry name" value="Rpb7-like"/>
</dbReference>
<protein>
    <recommendedName>
        <fullName evidence="5">DNA-directed RNA polymerase subunit</fullName>
    </recommendedName>
</protein>
<feature type="region of interest" description="Disordered" evidence="6">
    <location>
        <begin position="1"/>
        <end position="91"/>
    </location>
</feature>
<comment type="function">
    <text evidence="5">DNA-dependent RNA polymerase which catalyzes the transcription of DNA into RNA using the four ribonucleoside triphosphates as substrates.</text>
</comment>
<dbReference type="PANTHER" id="PTHR12709:SF5">
    <property type="entry name" value="DNA-DIRECTED RNA POLYMERASE I SUBUNIT RPA43"/>
    <property type="match status" value="1"/>
</dbReference>
<dbReference type="Pfam" id="PF17875">
    <property type="entry name" value="RPA43_OB"/>
    <property type="match status" value="1"/>
</dbReference>
<accession>A0ABR3P915</accession>
<dbReference type="EMBL" id="JBFMKM010000012">
    <property type="protein sequence ID" value="KAL1302658.1"/>
    <property type="molecule type" value="Genomic_DNA"/>
</dbReference>
<feature type="compositionally biased region" description="Basic and acidic residues" evidence="6">
    <location>
        <begin position="32"/>
        <end position="44"/>
    </location>
</feature>
<keyword evidence="9" id="KW-1185">Reference proteome</keyword>
<evidence type="ECO:0000256" key="3">
    <source>
        <dbReference type="ARBA" id="ARBA00023163"/>
    </source>
</evidence>